<organism evidence="1 2">
    <name type="scientific">Knipowitschia caucasica</name>
    <name type="common">Caucasian dwarf goby</name>
    <name type="synonym">Pomatoschistus caucasicus</name>
    <dbReference type="NCBI Taxonomy" id="637954"/>
    <lineage>
        <taxon>Eukaryota</taxon>
        <taxon>Metazoa</taxon>
        <taxon>Chordata</taxon>
        <taxon>Craniata</taxon>
        <taxon>Vertebrata</taxon>
        <taxon>Euteleostomi</taxon>
        <taxon>Actinopterygii</taxon>
        <taxon>Neopterygii</taxon>
        <taxon>Teleostei</taxon>
        <taxon>Neoteleostei</taxon>
        <taxon>Acanthomorphata</taxon>
        <taxon>Gobiaria</taxon>
        <taxon>Gobiiformes</taxon>
        <taxon>Gobioidei</taxon>
        <taxon>Gobiidae</taxon>
        <taxon>Gobiinae</taxon>
        <taxon>Knipowitschia</taxon>
    </lineage>
</organism>
<name>A0AAV2LUG3_KNICA</name>
<dbReference type="AlphaFoldDB" id="A0AAV2LUG3"/>
<evidence type="ECO:0000313" key="2">
    <source>
        <dbReference type="Proteomes" id="UP001497482"/>
    </source>
</evidence>
<accession>A0AAV2LUG3</accession>
<protein>
    <submittedName>
        <fullName evidence="1">Uncharacterized protein</fullName>
    </submittedName>
</protein>
<dbReference type="Proteomes" id="UP001497482">
    <property type="component" value="Chromosome 4"/>
</dbReference>
<gene>
    <name evidence="1" type="ORF">KC01_LOCUS32015</name>
</gene>
<keyword evidence="2" id="KW-1185">Reference proteome</keyword>
<evidence type="ECO:0000313" key="1">
    <source>
        <dbReference type="EMBL" id="CAL1604518.1"/>
    </source>
</evidence>
<dbReference type="EMBL" id="OZ035826">
    <property type="protein sequence ID" value="CAL1604518.1"/>
    <property type="molecule type" value="Genomic_DNA"/>
</dbReference>
<proteinExistence type="predicted"/>
<reference evidence="1 2" key="1">
    <citation type="submission" date="2024-04" db="EMBL/GenBank/DDBJ databases">
        <authorList>
            <person name="Waldvogel A.-M."/>
            <person name="Schoenle A."/>
        </authorList>
    </citation>
    <scope>NUCLEOTIDE SEQUENCE [LARGE SCALE GENOMIC DNA]</scope>
</reference>
<sequence length="186" mass="20795">MGIREGTREGLVILLWKKPPVTLYQSLRPGTAPRTMAGFTNFTLGLGCPSSMGKRISTLTFDNIPKGTRVSRQPTEQMYWLDIDIKPSHLGRGVRLESYPTGAFSPIMRAQIEKKYQNLIRKDLMGVAMVELVELRLMDWKMKEPFTLRGQRIFTAHEFPSCSFADLEHEGGNIGRALQGPIGGAA</sequence>